<dbReference type="InterPro" id="IPR011010">
    <property type="entry name" value="DNA_brk_join_enz"/>
</dbReference>
<evidence type="ECO:0000259" key="6">
    <source>
        <dbReference type="PROSITE" id="PS51900"/>
    </source>
</evidence>
<protein>
    <recommendedName>
        <fullName evidence="9">Integrase</fullName>
    </recommendedName>
</protein>
<dbReference type="Pfam" id="PF20172">
    <property type="entry name" value="DUF6538"/>
    <property type="match status" value="1"/>
</dbReference>
<dbReference type="InterPro" id="IPR044068">
    <property type="entry name" value="CB"/>
</dbReference>
<keyword evidence="3" id="KW-0233">DNA recombination</keyword>
<accession>A0ABR5XWL2</accession>
<dbReference type="PROSITE" id="PS51900">
    <property type="entry name" value="CB"/>
    <property type="match status" value="1"/>
</dbReference>
<dbReference type="InterPro" id="IPR046668">
    <property type="entry name" value="DUF6538"/>
</dbReference>
<evidence type="ECO:0000313" key="7">
    <source>
        <dbReference type="EMBL" id="KZC97219.1"/>
    </source>
</evidence>
<evidence type="ECO:0000259" key="5">
    <source>
        <dbReference type="PROSITE" id="PS51898"/>
    </source>
</evidence>
<evidence type="ECO:0000256" key="4">
    <source>
        <dbReference type="PROSITE-ProRule" id="PRU01248"/>
    </source>
</evidence>
<dbReference type="RefSeq" id="WP_063092967.1">
    <property type="nucleotide sequence ID" value="NZ_JAINWB010000003.1"/>
</dbReference>
<dbReference type="InterPro" id="IPR002104">
    <property type="entry name" value="Integrase_catalytic"/>
</dbReference>
<organism evidence="7 8">
    <name type="scientific">Thalassospira xiamenensis</name>
    <dbReference type="NCBI Taxonomy" id="220697"/>
    <lineage>
        <taxon>Bacteria</taxon>
        <taxon>Pseudomonadati</taxon>
        <taxon>Pseudomonadota</taxon>
        <taxon>Alphaproteobacteria</taxon>
        <taxon>Rhodospirillales</taxon>
        <taxon>Thalassospiraceae</taxon>
        <taxon>Thalassospira</taxon>
    </lineage>
</organism>
<feature type="domain" description="Core-binding (CB)" evidence="6">
    <location>
        <begin position="134"/>
        <end position="226"/>
    </location>
</feature>
<feature type="domain" description="Tyr recombinase" evidence="5">
    <location>
        <begin position="258"/>
        <end position="430"/>
    </location>
</feature>
<evidence type="ECO:0000313" key="8">
    <source>
        <dbReference type="Proteomes" id="UP000076167"/>
    </source>
</evidence>
<dbReference type="SUPFAM" id="SSF56349">
    <property type="entry name" value="DNA breaking-rejoining enzymes"/>
    <property type="match status" value="1"/>
</dbReference>
<dbReference type="InterPro" id="IPR013762">
    <property type="entry name" value="Integrase-like_cat_sf"/>
</dbReference>
<dbReference type="Gene3D" id="1.10.443.10">
    <property type="entry name" value="Intergrase catalytic core"/>
    <property type="match status" value="1"/>
</dbReference>
<evidence type="ECO:0000256" key="3">
    <source>
        <dbReference type="ARBA" id="ARBA00023172"/>
    </source>
</evidence>
<sequence length="451" mass="49895">MGENARRYITRRGVKYSYRRRVPSDLEDVLGREVKISLKTDSYDMACDRVGAVNDRVMAYWDDLRATGKATLIAERYANARALAGRLGWRYRTADDLAVNATAGEVIERLEALDGVDDRRITTAVLGAAPEPQLRLSGLFAEYESLTRDQRVGKSDRQIKVALGPYRRSVASLIDEIGDKVVSEIERADALAFRARWSRRMTEEGLSPKSANKEFNSLRAMFRTIGDAYLGGRANPFVNISFATKKAGGKKRGATVSAQWAYDVVLSPLAIMAGMNDEARLITAILAETGARPSEICGLLPDDIRLDGKVPYIQISPNRIRQLKNEPSERQIPLVGGALPAAAALINAGGIVRYLGNNTGFSNAVNKFMRDHHAFEHGRQSLYSLRHCFEDRLTAVEAPDKIAAALMGHKFHREKYGAGPSLAQKRDWLLKISLMPISSDRTSGFPVRRVG</sequence>
<dbReference type="Proteomes" id="UP000076167">
    <property type="component" value="Unassembled WGS sequence"/>
</dbReference>
<evidence type="ECO:0008006" key="9">
    <source>
        <dbReference type="Google" id="ProtNLM"/>
    </source>
</evidence>
<dbReference type="EMBL" id="LPXL01000056">
    <property type="protein sequence ID" value="KZC97219.1"/>
    <property type="molecule type" value="Genomic_DNA"/>
</dbReference>
<dbReference type="Pfam" id="PF00589">
    <property type="entry name" value="Phage_integrase"/>
    <property type="match status" value="1"/>
</dbReference>
<keyword evidence="1" id="KW-0229">DNA integration</keyword>
<evidence type="ECO:0000256" key="2">
    <source>
        <dbReference type="ARBA" id="ARBA00023125"/>
    </source>
</evidence>
<proteinExistence type="predicted"/>
<dbReference type="PROSITE" id="PS51898">
    <property type="entry name" value="TYR_RECOMBINASE"/>
    <property type="match status" value="1"/>
</dbReference>
<name>A0ABR5XWL2_9PROT</name>
<evidence type="ECO:0000256" key="1">
    <source>
        <dbReference type="ARBA" id="ARBA00022908"/>
    </source>
</evidence>
<keyword evidence="2 4" id="KW-0238">DNA-binding</keyword>
<comment type="caution">
    <text evidence="7">The sequence shown here is derived from an EMBL/GenBank/DDBJ whole genome shotgun (WGS) entry which is preliminary data.</text>
</comment>
<reference evidence="7 8" key="1">
    <citation type="submission" date="2015-12" db="EMBL/GenBank/DDBJ databases">
        <title>Genome sequence of Thalassospira xiamenensis MCCC 1A03005.</title>
        <authorList>
            <person name="Lu L."/>
            <person name="Lai Q."/>
            <person name="Shao Z."/>
            <person name="Qian P."/>
        </authorList>
    </citation>
    <scope>NUCLEOTIDE SEQUENCE [LARGE SCALE GENOMIC DNA]</scope>
    <source>
        <strain evidence="7 8">MCCC 1A03005</strain>
    </source>
</reference>
<gene>
    <name evidence="7" type="ORF">AUP40_04580</name>
</gene>
<keyword evidence="8" id="KW-1185">Reference proteome</keyword>